<feature type="region of interest" description="Disordered" evidence="9">
    <location>
        <begin position="2308"/>
        <end position="2360"/>
    </location>
</feature>
<feature type="domain" description="Carrier" evidence="11">
    <location>
        <begin position="7578"/>
        <end position="7655"/>
    </location>
</feature>
<dbReference type="InterPro" id="IPR036736">
    <property type="entry name" value="ACP-like_sf"/>
</dbReference>
<feature type="domain" description="Ketosynthase family 3 (KS3)" evidence="12">
    <location>
        <begin position="5690"/>
        <end position="6112"/>
    </location>
</feature>
<dbReference type="InterPro" id="IPR001227">
    <property type="entry name" value="Ac_transferase_dom_sf"/>
</dbReference>
<dbReference type="InterPro" id="IPR020807">
    <property type="entry name" value="PKS_DH"/>
</dbReference>
<evidence type="ECO:0000313" key="15">
    <source>
        <dbReference type="Proteomes" id="UP001217838"/>
    </source>
</evidence>
<dbReference type="InterPro" id="IPR020841">
    <property type="entry name" value="PKS_Beta-ketoAc_synthase_dom"/>
</dbReference>
<dbReference type="SUPFAM" id="SSF56801">
    <property type="entry name" value="Acetyl-CoA synthetase-like"/>
    <property type="match status" value="2"/>
</dbReference>
<dbReference type="Gene3D" id="1.10.1200.10">
    <property type="entry name" value="ACP-like"/>
    <property type="match status" value="5"/>
</dbReference>
<dbReference type="Gene3D" id="3.40.47.10">
    <property type="match status" value="3"/>
</dbReference>
<evidence type="ECO:0000256" key="10">
    <source>
        <dbReference type="SAM" id="Phobius"/>
    </source>
</evidence>
<dbReference type="InterPro" id="IPR057737">
    <property type="entry name" value="Condensation_MtbB-like"/>
</dbReference>
<feature type="region of interest" description="Disordered" evidence="9">
    <location>
        <begin position="4175"/>
        <end position="4315"/>
    </location>
</feature>
<evidence type="ECO:0000259" key="13">
    <source>
        <dbReference type="PROSITE" id="PS52019"/>
    </source>
</evidence>
<evidence type="ECO:0000256" key="6">
    <source>
        <dbReference type="ARBA" id="ARBA00022737"/>
    </source>
</evidence>
<dbReference type="InterPro" id="IPR013968">
    <property type="entry name" value="PKS_KR"/>
</dbReference>
<dbReference type="CDD" id="cd19535">
    <property type="entry name" value="Cyc_NRPS"/>
    <property type="match status" value="1"/>
</dbReference>
<dbReference type="Pfam" id="PF16197">
    <property type="entry name" value="KAsynt_C_assoc"/>
    <property type="match status" value="2"/>
</dbReference>
<proteinExistence type="inferred from homology"/>
<dbReference type="Gene3D" id="3.30.559.30">
    <property type="entry name" value="Nonribosomal peptide synthetase, condensation domain"/>
    <property type="match status" value="1"/>
</dbReference>
<feature type="region of interest" description="C-terminal hotdog fold" evidence="8">
    <location>
        <begin position="2930"/>
        <end position="3076"/>
    </location>
</feature>
<comment type="similarity">
    <text evidence="7">In the C-terminal section; belongs to the NRP synthetase family.</text>
</comment>
<gene>
    <name evidence="14" type="ORF">POL58_08430</name>
</gene>
<dbReference type="SUPFAM" id="SSF53901">
    <property type="entry name" value="Thiolase-like"/>
    <property type="match status" value="3"/>
</dbReference>
<dbReference type="InterPro" id="IPR020806">
    <property type="entry name" value="PKS_PP-bd"/>
</dbReference>
<dbReference type="SUPFAM" id="SSF47336">
    <property type="entry name" value="ACP-like"/>
    <property type="match status" value="5"/>
</dbReference>
<feature type="compositionally biased region" description="Polar residues" evidence="9">
    <location>
        <begin position="6173"/>
        <end position="6187"/>
    </location>
</feature>
<evidence type="ECO:0000256" key="5">
    <source>
        <dbReference type="ARBA" id="ARBA00022679"/>
    </source>
</evidence>
<dbReference type="Pfam" id="PF22621">
    <property type="entry name" value="CurL-like_PKS_C"/>
    <property type="match status" value="3"/>
</dbReference>
<dbReference type="InterPro" id="IPR045851">
    <property type="entry name" value="AMP-bd_C_sf"/>
</dbReference>
<dbReference type="Pfam" id="PF00550">
    <property type="entry name" value="PP-binding"/>
    <property type="match status" value="5"/>
</dbReference>
<feature type="domain" description="PKS/mFAS DH" evidence="13">
    <location>
        <begin position="2790"/>
        <end position="3076"/>
    </location>
</feature>
<feature type="transmembrane region" description="Helical" evidence="10">
    <location>
        <begin position="233"/>
        <end position="257"/>
    </location>
</feature>
<feature type="compositionally biased region" description="Basic and acidic residues" evidence="9">
    <location>
        <begin position="2343"/>
        <end position="2353"/>
    </location>
</feature>
<feature type="compositionally biased region" description="Pro residues" evidence="9">
    <location>
        <begin position="1694"/>
        <end position="1705"/>
    </location>
</feature>
<dbReference type="PROSITE" id="PS52019">
    <property type="entry name" value="PKS_MFAS_DH"/>
    <property type="match status" value="3"/>
</dbReference>
<dbReference type="Gene3D" id="3.30.300.30">
    <property type="match status" value="2"/>
</dbReference>
<dbReference type="Pfam" id="PF02801">
    <property type="entry name" value="Ketoacyl-synt_C"/>
    <property type="match status" value="3"/>
</dbReference>
<feature type="compositionally biased region" description="Low complexity" evidence="9">
    <location>
        <begin position="3246"/>
        <end position="3269"/>
    </location>
</feature>
<dbReference type="InterPro" id="IPR050091">
    <property type="entry name" value="PKS_NRPS_Biosynth_Enz"/>
</dbReference>
<keyword evidence="15" id="KW-1185">Reference proteome</keyword>
<dbReference type="Gene3D" id="3.30.559.10">
    <property type="entry name" value="Chloramphenicol acetyltransferase-like domain"/>
    <property type="match status" value="1"/>
</dbReference>
<feature type="active site" description="Proton acceptor; for dehydratase activity" evidence="8">
    <location>
        <position position="6718"/>
    </location>
</feature>
<dbReference type="PROSITE" id="PS50075">
    <property type="entry name" value="CARRIER"/>
    <property type="match status" value="5"/>
</dbReference>
<evidence type="ECO:0000256" key="1">
    <source>
        <dbReference type="ARBA" id="ARBA00001957"/>
    </source>
</evidence>
<feature type="domain" description="Carrier" evidence="11">
    <location>
        <begin position="1789"/>
        <end position="1864"/>
    </location>
</feature>
<dbReference type="RefSeq" id="WP_271996107.1">
    <property type="nucleotide sequence ID" value="NZ_JAQNDN010000002.1"/>
</dbReference>
<dbReference type="PROSITE" id="PS00455">
    <property type="entry name" value="AMP_BINDING"/>
    <property type="match status" value="1"/>
</dbReference>
<dbReference type="SUPFAM" id="SSF51735">
    <property type="entry name" value="NAD(P)-binding Rossmann-fold domains"/>
    <property type="match status" value="6"/>
</dbReference>
<dbReference type="InterPro" id="IPR042104">
    <property type="entry name" value="PKS_dehydratase_sf"/>
</dbReference>
<dbReference type="InterPro" id="IPR001242">
    <property type="entry name" value="Condensation_dom"/>
</dbReference>
<dbReference type="SMART" id="SM00822">
    <property type="entry name" value="PKS_KR"/>
    <property type="match status" value="3"/>
</dbReference>
<dbReference type="EMBL" id="JAQNDN010000002">
    <property type="protein sequence ID" value="MDC0667760.1"/>
    <property type="molecule type" value="Genomic_DNA"/>
</dbReference>
<dbReference type="Proteomes" id="UP001217838">
    <property type="component" value="Unassembled WGS sequence"/>
</dbReference>
<feature type="region of interest" description="Disordered" evidence="9">
    <location>
        <begin position="6112"/>
        <end position="6241"/>
    </location>
</feature>
<dbReference type="CDD" id="cd08955">
    <property type="entry name" value="KR_2_FAS_SDR_x"/>
    <property type="match status" value="1"/>
</dbReference>
<dbReference type="Pfam" id="PF00501">
    <property type="entry name" value="AMP-binding"/>
    <property type="match status" value="2"/>
</dbReference>
<dbReference type="InterPro" id="IPR036291">
    <property type="entry name" value="NAD(P)-bd_dom_sf"/>
</dbReference>
<feature type="region of interest" description="Disordered" evidence="9">
    <location>
        <begin position="6805"/>
        <end position="6845"/>
    </location>
</feature>
<dbReference type="SUPFAM" id="SSF55048">
    <property type="entry name" value="Probable ACP-binding domain of malonyl-CoA ACP transacylase"/>
    <property type="match status" value="3"/>
</dbReference>
<dbReference type="PANTHER" id="PTHR43775">
    <property type="entry name" value="FATTY ACID SYNTHASE"/>
    <property type="match status" value="1"/>
</dbReference>
<dbReference type="NCBIfam" id="TIGR01733">
    <property type="entry name" value="AA-adenyl-dom"/>
    <property type="match status" value="1"/>
</dbReference>
<dbReference type="InterPro" id="IPR018201">
    <property type="entry name" value="Ketoacyl_synth_AS"/>
</dbReference>
<feature type="domain" description="Carrier" evidence="11">
    <location>
        <begin position="625"/>
        <end position="705"/>
    </location>
</feature>
<evidence type="ECO:0000256" key="3">
    <source>
        <dbReference type="ARBA" id="ARBA00022553"/>
    </source>
</evidence>
<feature type="active site" description="Proton donor; for dehydratase activity" evidence="8">
    <location>
        <position position="4960"/>
    </location>
</feature>
<feature type="region of interest" description="Disordered" evidence="9">
    <location>
        <begin position="1299"/>
        <end position="1325"/>
    </location>
</feature>
<comment type="caution">
    <text evidence="14">The sequence shown here is derived from an EMBL/GenBank/DDBJ whole genome shotgun (WGS) entry which is preliminary data.</text>
</comment>
<dbReference type="InterPro" id="IPR016035">
    <property type="entry name" value="Acyl_Trfase/lysoPLipase"/>
</dbReference>
<feature type="active site" description="Proton donor; for dehydratase activity" evidence="8">
    <location>
        <position position="2991"/>
    </location>
</feature>
<organism evidence="14 15">
    <name type="scientific">Nannocystis radixulma</name>
    <dbReference type="NCBI Taxonomy" id="2995305"/>
    <lineage>
        <taxon>Bacteria</taxon>
        <taxon>Pseudomonadati</taxon>
        <taxon>Myxococcota</taxon>
        <taxon>Polyangia</taxon>
        <taxon>Nannocystales</taxon>
        <taxon>Nannocystaceae</taxon>
        <taxon>Nannocystis</taxon>
    </lineage>
</organism>
<feature type="region of interest" description="Disordered" evidence="9">
    <location>
        <begin position="7067"/>
        <end position="7177"/>
    </location>
</feature>
<dbReference type="Gene3D" id="3.40.50.980">
    <property type="match status" value="2"/>
</dbReference>
<dbReference type="SMART" id="SM00827">
    <property type="entry name" value="PKS_AT"/>
    <property type="match status" value="3"/>
</dbReference>
<dbReference type="Gene3D" id="3.40.50.12780">
    <property type="entry name" value="N-terminal domain of ligase-like"/>
    <property type="match status" value="1"/>
</dbReference>
<feature type="region of interest" description="Disordered" evidence="9">
    <location>
        <begin position="3334"/>
        <end position="3356"/>
    </location>
</feature>
<feature type="compositionally biased region" description="Low complexity" evidence="9">
    <location>
        <begin position="4178"/>
        <end position="4216"/>
    </location>
</feature>
<dbReference type="Pfam" id="PF00698">
    <property type="entry name" value="Acyl_transf_1"/>
    <property type="match status" value="3"/>
</dbReference>
<dbReference type="Pfam" id="PF00668">
    <property type="entry name" value="Condensation"/>
    <property type="match status" value="1"/>
</dbReference>
<dbReference type="SMART" id="SM01294">
    <property type="entry name" value="PKS_PP_betabranch"/>
    <property type="match status" value="3"/>
</dbReference>
<feature type="region of interest" description="N-terminal hotdog fold" evidence="8">
    <location>
        <begin position="6685"/>
        <end position="6812"/>
    </location>
</feature>
<keyword evidence="5" id="KW-0808">Transferase</keyword>
<comment type="cofactor">
    <cofactor evidence="1">
        <name>pantetheine 4'-phosphate</name>
        <dbReference type="ChEBI" id="CHEBI:47942"/>
    </cofactor>
</comment>
<feature type="region of interest" description="N-terminal hotdog fold" evidence="8">
    <location>
        <begin position="2790"/>
        <end position="2920"/>
    </location>
</feature>
<dbReference type="InterPro" id="IPR014043">
    <property type="entry name" value="Acyl_transferase_dom"/>
</dbReference>
<dbReference type="Gene3D" id="3.40.50.720">
    <property type="entry name" value="NAD(P)-binding Rossmann-like Domain"/>
    <property type="match status" value="4"/>
</dbReference>
<keyword evidence="4" id="KW-0436">Ligase</keyword>
<dbReference type="InterPro" id="IPR016039">
    <property type="entry name" value="Thiolase-like"/>
</dbReference>
<feature type="domain" description="Carrier" evidence="11">
    <location>
        <begin position="3652"/>
        <end position="3727"/>
    </location>
</feature>
<dbReference type="InterPro" id="IPR049900">
    <property type="entry name" value="PKS_mFAS_DH"/>
</dbReference>
<feature type="active site" description="Proton donor; for dehydratase activity" evidence="8">
    <location>
        <position position="6909"/>
    </location>
</feature>
<dbReference type="InterPro" id="IPR057326">
    <property type="entry name" value="KR_dom"/>
</dbReference>
<keyword evidence="3" id="KW-0597">Phosphoprotein</keyword>
<evidence type="ECO:0000256" key="9">
    <source>
        <dbReference type="SAM" id="MobiDB-lite"/>
    </source>
</evidence>
<dbReference type="InterPro" id="IPR009081">
    <property type="entry name" value="PP-bd_ACP"/>
</dbReference>
<feature type="compositionally biased region" description="Low complexity" evidence="9">
    <location>
        <begin position="7139"/>
        <end position="7176"/>
    </location>
</feature>
<keyword evidence="6" id="KW-0677">Repeat</keyword>
<dbReference type="SUPFAM" id="SSF52151">
    <property type="entry name" value="FabD/lysophospholipase-like"/>
    <property type="match status" value="3"/>
</dbReference>
<dbReference type="Gene3D" id="3.10.129.110">
    <property type="entry name" value="Polyketide synthase dehydratase"/>
    <property type="match status" value="3"/>
</dbReference>
<keyword evidence="10" id="KW-0812">Transmembrane</keyword>
<evidence type="ECO:0000259" key="11">
    <source>
        <dbReference type="PROSITE" id="PS50075"/>
    </source>
</evidence>
<dbReference type="Gene3D" id="3.30.70.3290">
    <property type="match status" value="3"/>
</dbReference>
<dbReference type="InterPro" id="IPR006162">
    <property type="entry name" value="Ppantetheine_attach_site"/>
</dbReference>
<dbReference type="Pfam" id="PF08659">
    <property type="entry name" value="KR"/>
    <property type="match status" value="3"/>
</dbReference>
<feature type="active site" description="Proton acceptor; for dehydratase activity" evidence="8">
    <location>
        <position position="4801"/>
    </location>
</feature>
<feature type="domain" description="Carrier" evidence="11">
    <location>
        <begin position="5599"/>
        <end position="5673"/>
    </location>
</feature>
<evidence type="ECO:0000256" key="4">
    <source>
        <dbReference type="ARBA" id="ARBA00022598"/>
    </source>
</evidence>
<dbReference type="InterPro" id="IPR040097">
    <property type="entry name" value="FAAL/FAAC"/>
</dbReference>
<dbReference type="Pfam" id="PF21089">
    <property type="entry name" value="PKS_DH_N"/>
    <property type="match status" value="3"/>
</dbReference>
<dbReference type="InterPro" id="IPR032821">
    <property type="entry name" value="PKS_assoc"/>
</dbReference>
<dbReference type="InterPro" id="IPR023213">
    <property type="entry name" value="CAT-like_dom_sf"/>
</dbReference>
<evidence type="ECO:0000313" key="14">
    <source>
        <dbReference type="EMBL" id="MDC0667760.1"/>
    </source>
</evidence>
<feature type="domain" description="Ketosynthase family 3 (KS3)" evidence="12">
    <location>
        <begin position="3747"/>
        <end position="4172"/>
    </location>
</feature>
<evidence type="ECO:0000256" key="7">
    <source>
        <dbReference type="ARBA" id="ARBA00029443"/>
    </source>
</evidence>
<feature type="compositionally biased region" description="Low complexity" evidence="9">
    <location>
        <begin position="1299"/>
        <end position="1311"/>
    </location>
</feature>
<dbReference type="CDD" id="cd08956">
    <property type="entry name" value="KR_3_FAS_SDR_x"/>
    <property type="match status" value="1"/>
</dbReference>
<protein>
    <submittedName>
        <fullName evidence="14">Amino acid adenylation domain-containing protein</fullName>
    </submittedName>
</protein>
<evidence type="ECO:0000256" key="8">
    <source>
        <dbReference type="PROSITE-ProRule" id="PRU01363"/>
    </source>
</evidence>
<feature type="compositionally biased region" description="Low complexity" evidence="9">
    <location>
        <begin position="6214"/>
        <end position="6230"/>
    </location>
</feature>
<keyword evidence="10" id="KW-0472">Membrane</keyword>
<feature type="region of interest" description="Disordered" evidence="9">
    <location>
        <begin position="1640"/>
        <end position="1705"/>
    </location>
</feature>
<feature type="compositionally biased region" description="Polar residues" evidence="9">
    <location>
        <begin position="6146"/>
        <end position="6155"/>
    </location>
</feature>
<dbReference type="SUPFAM" id="SSF52777">
    <property type="entry name" value="CoA-dependent acyltransferases"/>
    <property type="match status" value="2"/>
</dbReference>
<dbReference type="PROSITE" id="PS00012">
    <property type="entry name" value="PHOSPHOPANTETHEINE"/>
    <property type="match status" value="4"/>
</dbReference>
<feature type="region of interest" description="N-terminal hotdog fold" evidence="8">
    <location>
        <begin position="4769"/>
        <end position="4890"/>
    </location>
</feature>
<dbReference type="InterPro" id="IPR014031">
    <property type="entry name" value="Ketoacyl_synth_C"/>
</dbReference>
<dbReference type="SMART" id="SM00823">
    <property type="entry name" value="PKS_PP"/>
    <property type="match status" value="5"/>
</dbReference>
<feature type="region of interest" description="Disordered" evidence="9">
    <location>
        <begin position="3243"/>
        <end position="3269"/>
    </location>
</feature>
<dbReference type="PROSITE" id="PS00606">
    <property type="entry name" value="KS3_1"/>
    <property type="match status" value="3"/>
</dbReference>
<feature type="active site" description="Proton acceptor; for dehydratase activity" evidence="8">
    <location>
        <position position="2828"/>
    </location>
</feature>
<dbReference type="PANTHER" id="PTHR43775:SF51">
    <property type="entry name" value="INACTIVE PHENOLPHTHIOCEROL SYNTHESIS POLYKETIDE SYNTHASE TYPE I PKS1-RELATED"/>
    <property type="match status" value="1"/>
</dbReference>
<feature type="region of interest" description="C-terminal hotdog fold" evidence="8">
    <location>
        <begin position="6848"/>
        <end position="6992"/>
    </location>
</feature>
<dbReference type="InterPro" id="IPR020845">
    <property type="entry name" value="AMP-binding_CS"/>
</dbReference>
<dbReference type="SMART" id="SM00826">
    <property type="entry name" value="PKS_DH"/>
    <property type="match status" value="3"/>
</dbReference>
<dbReference type="CDD" id="cd00833">
    <property type="entry name" value="PKS"/>
    <property type="match status" value="3"/>
</dbReference>
<dbReference type="InterPro" id="IPR010071">
    <property type="entry name" value="AA_adenyl_dom"/>
</dbReference>
<feature type="domain" description="Ketosynthase family 3 (KS3)" evidence="12">
    <location>
        <begin position="1879"/>
        <end position="2306"/>
    </location>
</feature>
<dbReference type="SMART" id="SM00825">
    <property type="entry name" value="PKS_KS"/>
    <property type="match status" value="3"/>
</dbReference>
<feature type="region of interest" description="Disordered" evidence="9">
    <location>
        <begin position="5112"/>
        <end position="5222"/>
    </location>
</feature>
<feature type="domain" description="PKS/mFAS DH" evidence="13">
    <location>
        <begin position="4769"/>
        <end position="5043"/>
    </location>
</feature>
<feature type="compositionally biased region" description="Basic and acidic residues" evidence="9">
    <location>
        <begin position="6824"/>
        <end position="6836"/>
    </location>
</feature>
<feature type="compositionally biased region" description="Basic and acidic residues" evidence="9">
    <location>
        <begin position="2308"/>
        <end position="2320"/>
    </location>
</feature>
<dbReference type="InterPro" id="IPR049551">
    <property type="entry name" value="PKS_DH_C"/>
</dbReference>
<dbReference type="InterPro" id="IPR000873">
    <property type="entry name" value="AMP-dep_synth/lig_dom"/>
</dbReference>
<dbReference type="PROSITE" id="PS52004">
    <property type="entry name" value="KS3_2"/>
    <property type="match status" value="3"/>
</dbReference>
<sequence>MILHAQPWQHREHHPPASVRTLVDLLLHRAAAAPDLVLFRHLVDGDDHQQQLTLADLSRHARAIAVALADRLPPGARVLLPHPPGFEFAAALLGCMCAGMVGVPVPPPEPGRRGPALRRLLAICRDADVAAVLTVAEVAAVADDLRAALPGVHWFLADDLDLTLADRWSPPPGLDASTVAYLQYTSGSTADPKGVVVDHGNLLHNCAALNDVYALGPASVMVYWVPTYHDLGLVYGVALPLFIGFTAVSLAPAAFLARPIRWLRAIDRWRGTHSVAPNFGYELVVARTRPDERAGLDLSCWRHALNGAEPIRAAAEAAFLAAFVPHGLPADVLSHSYGMSEATAELTSEPPSRRGVFLELDAAALERGRVVPLAARQAAPKDSPEQPVSKDTITRTVAGCGVPTGDTTLLLVDPDTCRPCPPDQVGEVWIRGASVARGYWRAEDATRRTFGGRLDGDGSATDHLRSGDLGFVHDGQLFITGRRKDLIILRGENHYPQDLEWAIQGRHPAIRPSGAVAFGLAGHDTGREGDERLVLVTEVYPDRIGDPEHLFAVLRDAVGEYGLALACAVLCPPGAVPKTSSGKVQRGPTKALFLAGTLPQLARWDLADLAGVTADDDLRDRLHHADLAAREQLLRDYLTRLVAVRIGVPPTSLPDLPLARLGLDSLAGVEIAERLSVQLGHPVERGQLLDGRTIADLARDLAATPAEPPLQPNPAERHAPFPLHGIQQAYWVGRAGGALGGVACHTYHEFDSDDLDLPRLERAWQRLVARHDALRLVFDDAGRQRVLADVLPYTIPVDDLRDLDDLARYARLADLRRHMSHQVLPADRWPLFRIHAHRLGGSRIRLHLGIDLLLADGASLALLMSEWRQLYRHPERDLPPLPPVGFRDCALADRALQGTPPWRDALAWWSARRPALDLAPELPLARRPEDLEGPPRFVRRRAVLEPALWDSLRHESRQRGLGPAIVLCTAFQEVLAAWSARPGFMLNMTTFRRAPIHPRVHELVGDFTTMALLACRPAASFAAAAADLQNQFHEQLDRRIVHGVDVLREWSKAGPIQIPFVFTSMVRSDGGGQWHGAWLGDETHAISTTPHVWLDHQVLECDGQLVCRWDAVDDLFPPGLLDAMFAAFLERLAGLAGEPGAWDRSTPELLPSDQRAVLDAVNATDLPLPSATLPELFAASLAARPHAPALITSERTFSYADLARIAAPLAERLRAHGAAPDTLVAVVMRRGWEQVAAVLAVVLAGAAYLPVDATLPPDRACLLLARGRASLAVTQPDIDATFAWPPGITRLVLEDATDNAASTTDHASTTDLVPDQDAASQHPPLPPFVAGPRDLAYVLFTSGSTGEPKGVMIEHLGAVNTILDINARHRLGPGDRALLLSSLSFDLSVHDIFGMFACGGAVVVPSAAEREDPVRWSGLLARGVTVWNTVPALMQMLVDHARDHAALADAARRLRRVLLSGDWIPLALPDAVRRLCPDAAVISLGGATEASIWSIEHPIDRLDPAWTSVPYGRPLANQRFYVLDEPLRRRPVGLAGELWIGGVGLARGYWDDPERTAAAFVTHPVTGERLYRTGDWGRWWSDGTIEFLGRRDHQVKINGHRVELGEIEACLAAHPAVSGAVVLALGTGLSPGTASAPIAASDNLSSKTSQMSRGPAHSTPAAPVDSLSSETSQMSRGTALPAPAHDLSSETSHPRPPTPRTTPPPIALRARLVAHVAADTPPPGLVADLLVRCRAALPAYMVPAAIYLHARLPLTANGKLDRPALQRLGDLTPAAAPATAAVPTTSGPDALRDLLDLVAREAAAAFELPDIDPRARFGDLGVDSVMALRLRSRLLRVLGCDLPVTLAYDYPSVLDLARHLAGVSAATPIPVAPQVHDSAEPIAIVAMACRLPGGVDTPEALWAVFDGGRDVTEDVPRTRWDAAAIHSSDPSVPGTSYCTRGGFVGDLQRFDAEFFGLAPREARGLDPQQRLLLEVTWETLERAGIPPDSLQGHDVGVYVGLSPYEYPWMEGHALAEILDGHAITGSTASTASGRLAYVLGLTGPAMTVDTACSSSLVTVHLACQALRAGECSMALAGGVSLLQTPQLFIEFSRLGGLAPDGRSKAFGAAADGVGWSEGCGMVLLKRLGDAQRDGDPILALVRGNAVNQDGRSNGLTAPSRRMQEQVIERALAVARCSPGDVDQVEAHGTGTRLGDPIEAQALANVYGRDRQDRGPLWLGSSKSNMGHTLSAAGVAGLMKIALSLQHGRMPPTLYADPPTSHIDWPASGLALLHTAQPWPTHSDRPRRGGISSFGVSGTNAHVILEEAPPRSEASAHHPIDRNAPSLHVSESNTAAHHSSARSDASHFCERNDGDDSTSDLPLLVSGSTDAAVRAQAARWGDWLAAHPDASWTSVRHTAARRRNHFRVRAAIHASDPRAALPVLRALADGRPHPDLLTTSATGRLAVLFTGQGSQRSGMGAGLSDHPVFRDTFARTCAELDRHLDAPLAASLDDAHALEQTRLTQPALFALEVALYRQWEAWGLRPEFLIGHSVGELAAAHVAGALSLVDAARLVCARGRLMQAMPAGGAMASIAASEAELLPHLHSGVAIAGLAGPRQSVVSGDLAAVQALVEQFAALGRRTRRLAVSHAFHSPHMDGMLAELAEVVAACTIRPPRIPIISTLTGRRLDDHALADPAYWTAQARGTVRFLDAVRTAFAAGARVFLECGPDSTLTGMTPGCVPGDAPVVCLASLRRDQPEAHALARARSAVHVAGVALDPRVLGPDGDLLALPTYPWQRLHHWRPPPAPVESGTPARFALGGAFRPLPDGGFLHELHVGPRSQPYLADHRVLGRIVAPGTFHLAVLLALAAERWPEGQVELRDVFFRAPLFLDLERDLLLSAHLQPDGPDAYAVVLATREPDRLAWRTHVEARIARTDDMLPAIPAASGPAELRLGFDDIVGALADVAVEWGPRWAWTAAIERRGALVTTRLARPTDAPGDAHAPVSAVLLDNASAAGMAHRWPAAIEGGAPRLPFALDRLTWSGRPSDIVEARRRLHGDLDAEAESADLSLHTRDGACVLAIAGMRIKRAPRDRFLGAGDDPLFRLELELLQAPPLADPPAQVVLGHALGERLDLPVITDLADLREQPRRILLDLDDPFTDSPETLRAALDRHARTIADWLAAGTPAELVAIATGADLVHGALRGLMRAIRQEHPDRPLRFVHTDHADPITLLRALELDEPELEITGTEIRALRLRKFVAPTQPAPQSLPQSLESASSSSHPSSQSLPLAHPTAFLDLSHASSSLAPSQASSQSLPLAHPAAFLELSHASSSLARSQDSSQSLVPAHLTSSLELSHASSSTGPSQASSQSLASSQASSQSLPLDTSSIDLSHAASSQPSSQSLALADGTVLITGGTGDLGLLLARHLVIAHRVRHLLLVSRHSSAPDPFLADLAALGASVRLVACDVTRAADLEALLTDLPLSGVFHLAGQLADGLFTDTSAERRHAVLAPKIDGAWHLDRVTRRHPLAAFVLFSSAAGLLGSPGQSSYAAANACLDALAERRRAAGLPATSLVWGPWDNLGMAAGLGPADLGRMRRDGLAPLSAARALALLDQALRTDQPVLALLDLDLHTRRERLPAVLRGLVPTLAAARPSSAGLRAQLERLPERERQPFLLDLARTEIAAVLGLSGPERVPIDRPLQELGLDSLMAVDLRNRLGERARIALPATLAFDHPTAGAIARFLLAGLDLSPPTAAPPPAAPSLPLPDDAIAVIGMACRFPGGVDEPDALWSLLAQGRDAITEVPARRFDIDAWYHPDPAHRGTTYARTGGFLGDIDGLDAGFFRIAPVEAKSLDPQGRLLLECTWEALERAGIVPDRLAGSATGVYVGLCGTEYVIDAMADAQAIDAYSLLGTAHSAIVGRLSYWLGLRGPNFPVDTACSSSLVALHLACQGLRAGECDLAIAGGANLLLTPEGFVYFSRLQALSPTGRSRAFSADADGYVRGEGCGVLVLKRLADARRDGDPVLALVRGSAVNQDGRSNGFTAPSGPAQQDVIRRALAGAHLSPASVGYVECHGTGTVLGDPIEAQALAAVYGEGRDPARPVLIGSVKSNIGHTEGAAGVASVIKTVLALQHRQIPASLHVGRPNPHVAWADLPVRIADALQPFPAADGPRRAGVSSFGFSGTNAHVILEEAPEPAPAARLSSSSPERPASSDTQHVPADTSPVAVVPSASPVLSDTKHVPADTSPVSAPSPSPVPSDTKHVPADTSSAPSPSPVPSDTKPVPPDTSSALAAPSPSPVPSDTRPVPSDTRHVPADTSSALAAPSPSPVPSDTKLPADTSLPLLLSGRGLALQAQAARLAAWLRRHPEVSLRDVVHTAAVARTHFSHRAVLRVTDPSNALEALDALAEQRPHPAVRTAVARDLGGPVFVFSGQGGQWSGMGRAMLARSPAFAAVVAACEAAFAGLTDLPLRALLHDAPREALDRPAAIQPLLYTLALGLVAAWRELGVEPVAVVGHSLGEVAAAVTAGALPLAEGARIVAHRGRLLQSLSDPGDIAHVELPEPDLRPRLAAWGDRLCVAGVNHPGATVVAGDAGALAELLADLRAHGVFCRPIAMGYASHSRHVDPILPAFRHALADLRPRPTAIPFYSSVTGALTPGDALGADYWPRSLRQPVRIDRALAALVGDGRDLLLEIGPHPVLAMALHAAVPAHGHVAASLQRGAGDPDELRHALADLHLHGFAVDWSRALADLDAVRVPLPTYPFQRERHWLPPGTARLDLGAAGLARIDHPLVRAGTGLAEHGAHLFTGRLSQAEQPWIADHVLLGVTVFPATGWLELAMAVARALDLDAVLGLALEAPLALPAGAAVHLQIAVDPADVHGQRKLRIHTRRGDDPWICHATGLLGTHSAQSPSPFPWPPPGDPVDLAALYSEIARADVAYGPTFRGLVEAWRHEQRIFARIVAPTGLADVARHVLHPALLDAALHTFALSRVGVDLDTAMLPVAWSDVAVHAAGASDLRVCITLADDAGPDDATLALTIRDGAGRPVLDVGALRFRRAARSRLESAGARPLHHVAWQPVALPDPAPRRAVVLGASALARALDLPIIADLADLPRGDLPSQIILDLTGDHPLDSPLESAHIDSSVESPNLTNSHESQHSPSSRHFKHESHLASSVYSSDESQDPAASSDSSHAPAYHAGAPAYHASAPVHGAAPHPGASQDSRHAPDRPATEHPGESRAQPHAERALAAAQAWLRDPALAACELVCITRAAVAPPVHDPAAAAAWGLLRSVREEHPDRHLRLLDLAPDVLDLALLRRALAHDEPELALRDAQVHVPRLQRLPAGAPRPVSLDPAALVWISGGTGDLAAVLAQHLVVRHGVRHLLLTSRRGPDAPGARDLADDLRRRGASVRLEAVDSADLPALTRLHAALERPLTAVFHLAGVLDDGIVSALTPARLARVLAPKVDGAWHLHRLTRHQPLAAFVLFSSLAGATGGPGQASYAAANAALDALAAHRHALGLPAHSLAWGLWDGLGMGARLGARDLARLRARGLAPIARDQALQWLDDALVRPEPCLVPVQLDLAALRHGTPPLLLRALVPARRPAAPAQLGLTHLAPADRRAHLLDLVRGVIAGVVGAPSESIQPDLLLRDLGLDSLMAVKLRGELGQRVPVPLPVTLAYDYPTPAAIAELLLSHIAEPETTTPTTPTVAAENDPIAIIGLACRLPRGIDDPAAFWQLLRDGGDLIGPFPERWDTDALYDPDPDVPGKTYAREGGFLTDLAGFDAAFFGISPREASAMDPQQRLLLETAWDALEHAGLRPADLRGSSTGVYIGGSHSDYDHDLALETLDGLGGTGTATSVMSGRVAYTLGLCGPAITVDTACSASLVALHLASAAIRNGDCDLALAGGVQALVSPAIFVEFSRLRGLARDGRCKSFAASADGAGWSEGVGLLVLKRLSHARRDGDRVLALVRATASNQDGRSQGMTAPNGPAQQRVIRRALQTAGLAPDAIDYIEAHGTGTALGDPIEAGALADVFGPGRPAARPLLLGSCKSNIGHTQAAAGVLGIIKVVLALGHEQLPRTIHAERPTPHVDWDRSGLALVQQLTPWPRTRRPRRAGVSSFGISGTNAHAILEEAPALDMPQETASSYLSRRPSKSHPSAATGDLSREPSSTRSSADLSRHPSAARISPDLSLDRSATSVSADLSQTPRSFALPEETSHLSREPSSPRPSADLSGEPSSARSSSDLSREPSAAHASAAMSREPSAPQLPLLLSARDDAALRAQAARWAAWLADHPQADWPAVLHTAAVRRTHHARRAALAALDRNHAIALLRELAAGRPDPAITLGDARPRGKLVFVFPGQGSQWPGMGRDLLQQSPAFAAAVDACERALHPHTGWSVTAVLRGDPDAPPLTRVDVVQPALFAMALGLAAAWRELGLVPDAVVGHSQGEIAAAVIAGALTLEDGARVVATRSRLVCGLGRAGAMLVVEHPLADLEPLLRPFGDALALAAVNADDSLILAGDPAAAEALAAELDARGVFCRRVDVDYASHCSAVDPILPDLRRELADLRPATPQLAFCSTVTGAPLTEPPGADYWCRNLRQPVRLDRAVRHLLEADHDIVLELSPRPLLAIPLGRLLAARHGLVLASLRRDEGGLGPLHAALGGLHVHGGRVDWPRLLPGAPVSLPTYAWQREHFWRAEPPPRPTGAHPFLGRAQTTSLRPGCRLWPIEIDLRQQPWLADHRVFAAVLLPGAALVELFLAAGAQLLGDRPVALEGLAFQRPIALDPAAPWSGELVATRHGDTWSLQLTRCPDPDADLPVWIEHTTATIRPAAAEPRHNTSVDPLRSTSDESRSDRDLDLRPGVGPDLAPCDTPVPLDRHHASQRNRGLQLGAAFQTLAELWQGPQAARARLVLAPAQAGAIRSFAAHPALLDAALALVGAAALPTNPGDDALYLLAAIDQVRLHAPLGRELWAHATVVAHPDRLAGTLELRGPDGQPRMTLTGVTLRRLARPVAAGPTPWLAPRWRPAPAPALRPAESGTWLLIGGDEPFHRALAPQLQPHGIDLRPVDLAALDAALALDPPPRAILLAPPAPTRALAPPDPDADDSTRALALPGPAADAPSRALAPPDPAADAPTRALALPGPAADAPSRALAPPDTDSTAPTRAVAPPDPAADAPTRAVAPPETDSAAPTRAAAPPDDLADAAARRGARLLAVVQAIARAGLAPRLYLLTRGAQPVGDLAATGLLDASLWGLGRSLALEHPELACTRIDLAPAPTPDEPELLARELLALAGPDEVALRGRERHLVRLERRPDSDLPQRSGPALRPDATYLITGGLGGLGLLTASWLADAGARHLVLASRRSPDASQLAAIATLRARGLDVELAALDVADEPAVRALLARIAGAMPPLRGVFHLAGVLADGLLLNQDLDRLRRVFAPKVRGALVLDRLTRDLPLDHFILYASAAALLGAPGMGSYAAANTFLDALAHHRRALGLPALAIDWGLFSGVGMGRTADADGRAGERGLAGFTAETGRPVFHRLLQLDLPQLGAVLLDAPRWLAEVPLAARFERLADLVAEGRAAVPTVHLPGLSASLADAPLAEQPALAERFVREQVGQVLRLPPERIDPRRPLQDHGVDSVMGLELRNRLQAALGQPLPATLIWTWPTVERIGEQLVALWHAAHPPEPADVPDLGDDLLAEFDASIDDIDRMVRS</sequence>
<dbReference type="Pfam" id="PF00109">
    <property type="entry name" value="ketoacyl-synt"/>
    <property type="match status" value="3"/>
</dbReference>
<feature type="compositionally biased region" description="Basic and acidic residues" evidence="9">
    <location>
        <begin position="5199"/>
        <end position="5222"/>
    </location>
</feature>
<name>A0ABT5B0Y6_9BACT</name>
<dbReference type="Pfam" id="PF14765">
    <property type="entry name" value="PS-DH"/>
    <property type="match status" value="3"/>
</dbReference>
<feature type="compositionally biased region" description="Polar residues" evidence="9">
    <location>
        <begin position="5122"/>
        <end position="5138"/>
    </location>
</feature>
<dbReference type="CDD" id="cd05931">
    <property type="entry name" value="FAAL"/>
    <property type="match status" value="1"/>
</dbReference>
<dbReference type="InterPro" id="IPR049552">
    <property type="entry name" value="PKS_DH_N"/>
</dbReference>
<evidence type="ECO:0000259" key="12">
    <source>
        <dbReference type="PROSITE" id="PS52004"/>
    </source>
</evidence>
<feature type="region of interest" description="C-terminal hotdog fold" evidence="8">
    <location>
        <begin position="4900"/>
        <end position="5043"/>
    </location>
</feature>
<feature type="compositionally biased region" description="Polar residues" evidence="9">
    <location>
        <begin position="1642"/>
        <end position="1652"/>
    </location>
</feature>
<keyword evidence="10" id="KW-1133">Transmembrane helix</keyword>
<dbReference type="InterPro" id="IPR042099">
    <property type="entry name" value="ANL_N_sf"/>
</dbReference>
<dbReference type="InterPro" id="IPR016036">
    <property type="entry name" value="Malonyl_transacylase_ACP-bd"/>
</dbReference>
<feature type="compositionally biased region" description="Polar residues" evidence="9">
    <location>
        <begin position="1666"/>
        <end position="1676"/>
    </location>
</feature>
<dbReference type="Gene3D" id="2.30.38.10">
    <property type="entry name" value="Luciferase, Domain 3"/>
    <property type="match status" value="1"/>
</dbReference>
<evidence type="ECO:0000256" key="2">
    <source>
        <dbReference type="ARBA" id="ARBA00022450"/>
    </source>
</evidence>
<feature type="domain" description="PKS/mFAS DH" evidence="13">
    <location>
        <begin position="6685"/>
        <end position="6992"/>
    </location>
</feature>
<dbReference type="Gene3D" id="3.40.366.10">
    <property type="entry name" value="Malonyl-Coenzyme A Acyl Carrier Protein, domain 2"/>
    <property type="match status" value="3"/>
</dbReference>
<keyword evidence="2" id="KW-0596">Phosphopantetheine</keyword>
<feature type="compositionally biased region" description="Low complexity" evidence="9">
    <location>
        <begin position="4295"/>
        <end position="4304"/>
    </location>
</feature>
<dbReference type="InterPro" id="IPR014030">
    <property type="entry name" value="Ketoacyl_synth_N"/>
</dbReference>
<reference evidence="14 15" key="1">
    <citation type="submission" date="2022-11" db="EMBL/GenBank/DDBJ databases">
        <title>Minimal conservation of predation-associated metabolite biosynthetic gene clusters underscores biosynthetic potential of Myxococcota including descriptions for ten novel species: Archangium lansinium sp. nov., Myxococcus landrumus sp. nov., Nannocystis bai.</title>
        <authorList>
            <person name="Ahearne A."/>
            <person name="Stevens C."/>
            <person name="Dowd S."/>
        </authorList>
    </citation>
    <scope>NUCLEOTIDE SEQUENCE [LARGE SCALE GENOMIC DNA]</scope>
    <source>
        <strain evidence="14 15">NCELM</strain>
    </source>
</reference>
<feature type="compositionally biased region" description="Low complexity" evidence="9">
    <location>
        <begin position="7087"/>
        <end position="7126"/>
    </location>
</feature>
<accession>A0ABT5B0Y6</accession>
<feature type="compositionally biased region" description="Low complexity" evidence="9">
    <location>
        <begin position="5155"/>
        <end position="5197"/>
    </location>
</feature>